<dbReference type="Proteomes" id="UP000034291">
    <property type="component" value="Unassembled WGS sequence"/>
</dbReference>
<feature type="transmembrane region" description="Helical" evidence="2">
    <location>
        <begin position="114"/>
        <end position="135"/>
    </location>
</feature>
<dbReference type="PANTHER" id="PTHR37544:SF3">
    <property type="entry name" value="SPRAY"/>
    <property type="match status" value="1"/>
</dbReference>
<keyword evidence="2" id="KW-1133">Transmembrane helix</keyword>
<dbReference type="EMBL" id="JZBS01003859">
    <property type="protein sequence ID" value="KKK13241.1"/>
    <property type="molecule type" value="Genomic_DNA"/>
</dbReference>
<dbReference type="PANTHER" id="PTHR37544">
    <property type="entry name" value="SPRAY-RELATED"/>
    <property type="match status" value="1"/>
</dbReference>
<keyword evidence="4" id="KW-1185">Reference proteome</keyword>
<evidence type="ECO:0000256" key="1">
    <source>
        <dbReference type="SAM" id="MobiDB-lite"/>
    </source>
</evidence>
<feature type="transmembrane region" description="Helical" evidence="2">
    <location>
        <begin position="181"/>
        <end position="200"/>
    </location>
</feature>
<sequence>MSRGLSKKLFNVWLHITGKESPSLLGPIQHSLTVLAPRISDRYWAFRQPGSAGNPRHLHPAGWRPVSLRTHYLALVACLMLLMLVTLEALRQYSDRVGGLVFFPDTDDVSNSQSFAYNYVPVIIALLIATFWSFIDFDVLRLEPYFQLSRSEGCPASVLFINYNFGQSFITPIMSAKRGHWVVLSVALVTLLIRIFLPALHSALFELREVTIISSERMNTWSTLVDLNTQASWIAAQENSETDIYDAYFTANSDLQQSRSGKYAVAPVEIPSDDQRETTVWTLNQTIYYASLTCDDVLIDVDFPVVVNNTATNLSWDVEGLQIPDPDGNCTVDFSYDNVFFPDTDFLQVRYWEPKSTDTAYTSSGANKAFHSTGCNQFDLFGVLLSVNATQLGSNSLDTLTNINSSATLFGCGIQYYQAAAEITMHANSSITNTRVLHETIKELPSSVFNTDAFQSLLAHRAPYTSDMLFVQINETTGERTLTELPVISQNLGDLDPVLVLDTSKAMTLDEFTTKVRRGVKQNFILTMSRLFNPDASPVSVPAYRSTRQVAIAVVSFVARCSAGILGIGIILVLIMIRYYYNRPNILQSDPGSIGHICSMVTDVFGPSNVLADPRFDFHQFSTRELRRLLHDCHLQWFNGPLGWRLEMMTIDGSPLRLEERERPRVDPRPHFLVIPFFIAEFLFLIAVIVAMSLIISSLAKDGGLQHLSQSGSSFLQVVLSLLPSMVASSVGALCSSIHRNLSILEPWVHLQRGQATTSNSLTMNYACQNPWTVLPKAIRKRHVLLGLVSIACVANTGLTVVAGGIFTQQLTESTVSTDSLLANYSYSVFRQTDFAADFTEYDLIQTSITSGVPLLSWTSANHSFAPIGIRDPDPDILYSATTLGIGASLKCEVLSITSSLRWLDGTPHWEYHTFGNDTQQCMVKMTIPGDSDDKFALSINFLSPTATDDGNDDCQTYTVMIVGRWNYTTSSAITDSNTIALHCEPEVRLQNFTITFDQRGQIQSHVPMPEATIDSGEMYRNATVSLGQFNKVFAAIPQSFYGETEEKNATYVSSYDWAGFLVAQLYKRDVAPITHLDPSRLMSLSQTVYQWVYSTYFSLWRDTYLQRVEDRRVAENATLLYTAWCMVPSISSLIISMTIIGLDTLIVLIVFGIRRGRFEGPRIPRSIGSVMPWIANSRMNQDFRGTYGWTNAQRQTKLENLDKKYGFRTFVGEDGQVRFAVDEESPEEDRKTLHASLESGSTMVAKPPDDIELNVVENPGNGNSPGRTHEPDS</sequence>
<dbReference type="AlphaFoldDB" id="A0A0F8UQZ0"/>
<dbReference type="Pfam" id="PF11915">
    <property type="entry name" value="DUF3433"/>
    <property type="match status" value="2"/>
</dbReference>
<protein>
    <submittedName>
        <fullName evidence="3">Uncharacterized protein</fullName>
    </submittedName>
</protein>
<proteinExistence type="predicted"/>
<name>A0A0F8UQZ0_9EURO</name>
<feature type="transmembrane region" description="Helical" evidence="2">
    <location>
        <begin position="550"/>
        <end position="577"/>
    </location>
</feature>
<organism evidence="3 4">
    <name type="scientific">Aspergillus rambellii</name>
    <dbReference type="NCBI Taxonomy" id="308745"/>
    <lineage>
        <taxon>Eukaryota</taxon>
        <taxon>Fungi</taxon>
        <taxon>Dikarya</taxon>
        <taxon>Ascomycota</taxon>
        <taxon>Pezizomycotina</taxon>
        <taxon>Eurotiomycetes</taxon>
        <taxon>Eurotiomycetidae</taxon>
        <taxon>Eurotiales</taxon>
        <taxon>Aspergillaceae</taxon>
        <taxon>Aspergillus</taxon>
        <taxon>Aspergillus subgen. Nidulantes</taxon>
    </lineage>
</organism>
<feature type="region of interest" description="Disordered" evidence="1">
    <location>
        <begin position="1237"/>
        <end position="1274"/>
    </location>
</feature>
<feature type="transmembrane region" description="Helical" evidence="2">
    <location>
        <begin position="784"/>
        <end position="807"/>
    </location>
</feature>
<dbReference type="STRING" id="308745.A0A0F8UQZ0"/>
<dbReference type="OrthoDB" id="3248909at2759"/>
<feature type="transmembrane region" description="Helical" evidence="2">
    <location>
        <begin position="1134"/>
        <end position="1154"/>
    </location>
</feature>
<evidence type="ECO:0000313" key="4">
    <source>
        <dbReference type="Proteomes" id="UP000034291"/>
    </source>
</evidence>
<feature type="transmembrane region" description="Helical" evidence="2">
    <location>
        <begin position="672"/>
        <end position="695"/>
    </location>
</feature>
<reference evidence="3 4" key="1">
    <citation type="submission" date="2015-02" db="EMBL/GenBank/DDBJ databases">
        <title>Draft Genome Sequences of Two Closely-Related Aflatoxigenic Aspergillus Species Obtained from the Cote d'Ivoire.</title>
        <authorList>
            <person name="Moore G.G."/>
            <person name="Beltz S.B."/>
            <person name="Mack B.M."/>
        </authorList>
    </citation>
    <scope>NUCLEOTIDE SEQUENCE [LARGE SCALE GENOMIC DNA]</scope>
    <source>
        <strain evidence="3 4">SRRC1468</strain>
    </source>
</reference>
<evidence type="ECO:0000256" key="2">
    <source>
        <dbReference type="SAM" id="Phobius"/>
    </source>
</evidence>
<evidence type="ECO:0000313" key="3">
    <source>
        <dbReference type="EMBL" id="KKK13241.1"/>
    </source>
</evidence>
<dbReference type="InterPro" id="IPR021840">
    <property type="entry name" value="DUF3433"/>
</dbReference>
<feature type="transmembrane region" description="Helical" evidence="2">
    <location>
        <begin position="715"/>
        <end position="735"/>
    </location>
</feature>
<keyword evidence="2" id="KW-0812">Transmembrane</keyword>
<keyword evidence="2" id="KW-0472">Membrane</keyword>
<accession>A0A0F8UQZ0</accession>
<feature type="transmembrane region" description="Helical" evidence="2">
    <location>
        <begin position="72"/>
        <end position="94"/>
    </location>
</feature>
<gene>
    <name evidence="3" type="ORF">ARAM_000576</name>
</gene>
<comment type="caution">
    <text evidence="3">The sequence shown here is derived from an EMBL/GenBank/DDBJ whole genome shotgun (WGS) entry which is preliminary data.</text>
</comment>